<proteinExistence type="predicted"/>
<keyword evidence="2" id="KW-1185">Reference proteome</keyword>
<accession>A0ABS0J4E9</accession>
<reference evidence="1 2" key="1">
    <citation type="submission" date="2019-08" db="EMBL/GenBank/DDBJ databases">
        <authorList>
            <person name="Luo N."/>
        </authorList>
    </citation>
    <scope>NUCLEOTIDE SEQUENCE [LARGE SCALE GENOMIC DNA]</scope>
    <source>
        <strain evidence="1 2">NCIMB 9442</strain>
    </source>
</reference>
<dbReference type="PROSITE" id="PS51257">
    <property type="entry name" value="PROKAR_LIPOPROTEIN"/>
    <property type="match status" value="1"/>
</dbReference>
<comment type="caution">
    <text evidence="1">The sequence shown here is derived from an EMBL/GenBank/DDBJ whole genome shotgun (WGS) entry which is preliminary data.</text>
</comment>
<name>A0ABS0J4E9_9BACT</name>
<dbReference type="EMBL" id="VRYY01000211">
    <property type="protein sequence ID" value="MBG3877032.1"/>
    <property type="molecule type" value="Genomic_DNA"/>
</dbReference>
<sequence length="119" mass="12667">MHKTSIRIATLSALAAVLLLTGLFAGCASREGVVQGDTKAYFWFTGNARGAVARLNDLPPFTLGQSSGAKDWNTTPKTKDTVYEVAPGRYTVIVERDGVVVVNRTVLVGAGMTKEILVP</sequence>
<evidence type="ECO:0008006" key="3">
    <source>
        <dbReference type="Google" id="ProtNLM"/>
    </source>
</evidence>
<evidence type="ECO:0000313" key="1">
    <source>
        <dbReference type="EMBL" id="MBG3877032.1"/>
    </source>
</evidence>
<protein>
    <recommendedName>
        <fullName evidence="3">Lipoprotein</fullName>
    </recommendedName>
</protein>
<evidence type="ECO:0000313" key="2">
    <source>
        <dbReference type="Proteomes" id="UP001194469"/>
    </source>
</evidence>
<organism evidence="1 2">
    <name type="scientific">Nitratidesulfovibrio oxamicus</name>
    <dbReference type="NCBI Taxonomy" id="32016"/>
    <lineage>
        <taxon>Bacteria</taxon>
        <taxon>Pseudomonadati</taxon>
        <taxon>Thermodesulfobacteriota</taxon>
        <taxon>Desulfovibrionia</taxon>
        <taxon>Desulfovibrionales</taxon>
        <taxon>Desulfovibrionaceae</taxon>
        <taxon>Nitratidesulfovibrio</taxon>
    </lineage>
</organism>
<dbReference type="Proteomes" id="UP001194469">
    <property type="component" value="Unassembled WGS sequence"/>
</dbReference>
<dbReference type="RefSeq" id="WP_196609070.1">
    <property type="nucleotide sequence ID" value="NZ_VRYY01000211.1"/>
</dbReference>
<gene>
    <name evidence="1" type="ORF">FVW20_08405</name>
</gene>